<dbReference type="SUPFAM" id="SSF57850">
    <property type="entry name" value="RING/U-box"/>
    <property type="match status" value="1"/>
</dbReference>
<feature type="compositionally biased region" description="Polar residues" evidence="5">
    <location>
        <begin position="755"/>
        <end position="767"/>
    </location>
</feature>
<feature type="compositionally biased region" description="Low complexity" evidence="5">
    <location>
        <begin position="743"/>
        <end position="754"/>
    </location>
</feature>
<feature type="compositionally biased region" description="Low complexity" evidence="5">
    <location>
        <begin position="534"/>
        <end position="586"/>
    </location>
</feature>
<feature type="compositionally biased region" description="Low complexity" evidence="5">
    <location>
        <begin position="99"/>
        <end position="110"/>
    </location>
</feature>
<feature type="compositionally biased region" description="Basic and acidic residues" evidence="5">
    <location>
        <begin position="206"/>
        <end position="223"/>
    </location>
</feature>
<dbReference type="InterPro" id="IPR001841">
    <property type="entry name" value="Znf_RING"/>
</dbReference>
<feature type="domain" description="RING-type" evidence="6">
    <location>
        <begin position="1226"/>
        <end position="1249"/>
    </location>
</feature>
<evidence type="ECO:0000256" key="3">
    <source>
        <dbReference type="ARBA" id="ARBA00022833"/>
    </source>
</evidence>
<feature type="region of interest" description="Disordered" evidence="5">
    <location>
        <begin position="925"/>
        <end position="958"/>
    </location>
</feature>
<feature type="region of interest" description="Disordered" evidence="5">
    <location>
        <begin position="54"/>
        <end position="80"/>
    </location>
</feature>
<feature type="region of interest" description="Disordered" evidence="5">
    <location>
        <begin position="1"/>
        <end position="34"/>
    </location>
</feature>
<evidence type="ECO:0000259" key="6">
    <source>
        <dbReference type="PROSITE" id="PS50089"/>
    </source>
</evidence>
<feature type="compositionally biased region" description="Acidic residues" evidence="5">
    <location>
        <begin position="459"/>
        <end position="476"/>
    </location>
</feature>
<dbReference type="InterPro" id="IPR047134">
    <property type="entry name" value="RNF4"/>
</dbReference>
<feature type="region of interest" description="Disordered" evidence="5">
    <location>
        <begin position="97"/>
        <end position="586"/>
    </location>
</feature>
<dbReference type="PROSITE" id="PS00518">
    <property type="entry name" value="ZF_RING_1"/>
    <property type="match status" value="1"/>
</dbReference>
<gene>
    <name evidence="7" type="ORF">CSUI_003353</name>
</gene>
<feature type="compositionally biased region" description="Basic and acidic residues" evidence="5">
    <location>
        <begin position="1083"/>
        <end position="1106"/>
    </location>
</feature>
<dbReference type="RefSeq" id="XP_067924464.1">
    <property type="nucleotide sequence ID" value="XM_068063551.1"/>
</dbReference>
<reference evidence="7 8" key="1">
    <citation type="journal article" date="2017" name="Int. J. Parasitol.">
        <title>The genome of the protozoan parasite Cystoisospora suis and a reverse vaccinology approach to identify vaccine candidates.</title>
        <authorList>
            <person name="Palmieri N."/>
            <person name="Shrestha A."/>
            <person name="Ruttkowski B."/>
            <person name="Beck T."/>
            <person name="Vogl C."/>
            <person name="Tomley F."/>
            <person name="Blake D.P."/>
            <person name="Joachim A."/>
        </authorList>
    </citation>
    <scope>NUCLEOTIDE SEQUENCE [LARGE SCALE GENOMIC DNA]</scope>
    <source>
        <strain evidence="7 8">Wien I</strain>
    </source>
</reference>
<evidence type="ECO:0000313" key="7">
    <source>
        <dbReference type="EMBL" id="PHJ22787.1"/>
    </source>
</evidence>
<feature type="compositionally biased region" description="Basic and acidic residues" evidence="5">
    <location>
        <begin position="1062"/>
        <end position="1071"/>
    </location>
</feature>
<dbReference type="InterPro" id="IPR017907">
    <property type="entry name" value="Znf_RING_CS"/>
</dbReference>
<feature type="region of interest" description="Disordered" evidence="5">
    <location>
        <begin position="659"/>
        <end position="902"/>
    </location>
</feature>
<feature type="compositionally biased region" description="Low complexity" evidence="5">
    <location>
        <begin position="1153"/>
        <end position="1172"/>
    </location>
</feature>
<feature type="compositionally biased region" description="Acidic residues" evidence="5">
    <location>
        <begin position="182"/>
        <end position="193"/>
    </location>
</feature>
<dbReference type="Gene3D" id="3.30.40.10">
    <property type="entry name" value="Zinc/RING finger domain, C3HC4 (zinc finger)"/>
    <property type="match status" value="1"/>
</dbReference>
<evidence type="ECO:0000256" key="4">
    <source>
        <dbReference type="PROSITE-ProRule" id="PRU00175"/>
    </source>
</evidence>
<evidence type="ECO:0000256" key="2">
    <source>
        <dbReference type="ARBA" id="ARBA00022771"/>
    </source>
</evidence>
<accession>A0A2C6L137</accession>
<feature type="compositionally biased region" description="Basic and acidic residues" evidence="5">
    <location>
        <begin position="824"/>
        <end position="841"/>
    </location>
</feature>
<feature type="compositionally biased region" description="Basic residues" evidence="5">
    <location>
        <begin position="118"/>
        <end position="127"/>
    </location>
</feature>
<dbReference type="Proteomes" id="UP000221165">
    <property type="component" value="Unassembled WGS sequence"/>
</dbReference>
<feature type="compositionally biased region" description="Basic and acidic residues" evidence="5">
    <location>
        <begin position="445"/>
        <end position="458"/>
    </location>
</feature>
<feature type="compositionally biased region" description="Polar residues" evidence="5">
    <location>
        <begin position="333"/>
        <end position="342"/>
    </location>
</feature>
<dbReference type="PANTHER" id="PTHR23041:SF78">
    <property type="entry name" value="E3 UBIQUITIN-PROTEIN LIGASE RNF4"/>
    <property type="match status" value="1"/>
</dbReference>
<dbReference type="InterPro" id="IPR013083">
    <property type="entry name" value="Znf_RING/FYVE/PHD"/>
</dbReference>
<feature type="region of interest" description="Disordered" evidence="5">
    <location>
        <begin position="624"/>
        <end position="645"/>
    </location>
</feature>
<dbReference type="GO" id="GO:0008270">
    <property type="term" value="F:zinc ion binding"/>
    <property type="evidence" value="ECO:0007669"/>
    <property type="project" value="UniProtKB-KW"/>
</dbReference>
<sequence>MTGAVEAPLSHHHELSDCNPCCERSPTGGRRENTEILRNVATRGVVMESIRKRAGVREGETVHGSEATMKTEQHGAGHESREDFMLQNLAEEHSLNGLSSTQVSTASSPSNKDSSQMNHHRHKRRGERQRSVPYWGDGQAGEEEDEGDGSGEGDPDDGSVEGDEDEGSSGGEELKDDGEGSQGDEEEDEEEGDFLVSQFWRGTAANEKKNGQDEEMSSRDSARRVSTRLPAERGEESTRPQEGGSGSRSDSSDSSEEDDEIEAPRRKRRRRLVLARCPDDSTGENDTQEDQNKGANSNEKEKDHLLSRVSGSGFFYSSQDLPSVATSKEPHHASTSSLQTYASGSVSSSGRPNSDEVTSLSHRHSLSEEHQNKSSSASPFSRSRRSPSGAGAAESPPDTSHSFPYLSSSFGKQRSDLAVRESEPISRRAGCCSPDTVLSGSGWRTGREKSPKSDRLESEGEEYQEAREQDDDEEEQTPLQSDTSEETCLRTRRRAGTSDTDREDSVSESSSGEEESDRPSSSRAAETDQEVVNSQASSFSSSSRRSSDSSTPHSSLDSSSCSSSSSSCSSSSSSPPCPSQSSSSSFVSSVFLPCSTVSSSLCSSASATKCFSGRGGFVRCEGRDKKESLSPSFVSASHAKKGGGTLSFISTLCPSLTRVLSGREGDNEGTGEPSQRRGKEGNGDVSKEEKAERSLDNSQGDKSMDNVSRPLVGDPSEPVSYRGHVKGEPSSSSSLRHPRRRPSSTSSLRLNLSSGEQSGNDSESLALTTSGEGGIGTQGEEGRSSNPSSLSGESVEGGERGVHTRGWREGEEGRRRGSSGGGGGEERRNDSLRQGEDEKSGETGGDVEDTGSVLEVASGNEEEAGAISVDSGDEDDDDVSVVRETSAEGEDGRPRSSSPPASFLHSHLVRCFRNPNAAIFLRSHMQEARGRSGSPRPLDEEGRREGERSGDREQAPGDSLEVIAVEEEEEEEAVEVIRVENQQTATNPASLALAQGYFFPSSFPLSMQPTGYMLPFSPGMMMSAARVPAPVERGEEYANVPRCAICLMNLRRRHEEVLRLMEEQEDHEEKASTSAGGETQEGQDERSSSSSPRKETGSEGAKDGRDPTSPGHPDEGNTGNGESRSGGGGGDSSSKGGEQEEETTGEQAGVSMGGEDASSSSSSRPSPPLSGQRRGGGGGGVRGKGGNRRRGGKSDGGTADQKKALTEKFKALYSKDDESQTMVTVCGHAFCQGCLLRALEMKKECPVCRRKLQGPRQFFPVFF</sequence>
<evidence type="ECO:0000313" key="8">
    <source>
        <dbReference type="Proteomes" id="UP000221165"/>
    </source>
</evidence>
<feature type="compositionally biased region" description="Polar residues" evidence="5">
    <location>
        <begin position="398"/>
        <end position="412"/>
    </location>
</feature>
<keyword evidence="3" id="KW-0862">Zinc</keyword>
<dbReference type="PANTHER" id="PTHR23041">
    <property type="entry name" value="RING FINGER DOMAIN-CONTAINING"/>
    <property type="match status" value="1"/>
</dbReference>
<protein>
    <submittedName>
        <fullName evidence="7">Ring finger protein</fullName>
    </submittedName>
</protein>
<feature type="compositionally biased region" description="Polar residues" evidence="5">
    <location>
        <begin position="315"/>
        <end position="326"/>
    </location>
</feature>
<feature type="compositionally biased region" description="Basic and acidic residues" evidence="5">
    <location>
        <begin position="413"/>
        <end position="426"/>
    </location>
</feature>
<dbReference type="PROSITE" id="PS50089">
    <property type="entry name" value="ZF_RING_2"/>
    <property type="match status" value="1"/>
</dbReference>
<dbReference type="OrthoDB" id="10266039at2759"/>
<dbReference type="EMBL" id="MIGC01001477">
    <property type="protein sequence ID" value="PHJ22787.1"/>
    <property type="molecule type" value="Genomic_DNA"/>
</dbReference>
<feature type="compositionally biased region" description="Acidic residues" evidence="5">
    <location>
        <begin position="140"/>
        <end position="167"/>
    </location>
</feature>
<feature type="compositionally biased region" description="Basic and acidic residues" evidence="5">
    <location>
        <begin position="230"/>
        <end position="239"/>
    </location>
</feature>
<comment type="caution">
    <text evidence="7">The sequence shown here is derived from an EMBL/GenBank/DDBJ whole genome shotgun (WGS) entry which is preliminary data.</text>
</comment>
<dbReference type="VEuPathDB" id="ToxoDB:CSUI_003353"/>
<feature type="compositionally biased region" description="Basic and acidic residues" evidence="5">
    <location>
        <begin position="674"/>
        <end position="695"/>
    </location>
</feature>
<keyword evidence="2 4" id="KW-0863">Zinc-finger</keyword>
<organism evidence="7 8">
    <name type="scientific">Cystoisospora suis</name>
    <dbReference type="NCBI Taxonomy" id="483139"/>
    <lineage>
        <taxon>Eukaryota</taxon>
        <taxon>Sar</taxon>
        <taxon>Alveolata</taxon>
        <taxon>Apicomplexa</taxon>
        <taxon>Conoidasida</taxon>
        <taxon>Coccidia</taxon>
        <taxon>Eucoccidiorida</taxon>
        <taxon>Eimeriorina</taxon>
        <taxon>Sarcocystidae</taxon>
        <taxon>Cystoisospora</taxon>
    </lineage>
</organism>
<evidence type="ECO:0000256" key="1">
    <source>
        <dbReference type="ARBA" id="ARBA00022723"/>
    </source>
</evidence>
<feature type="compositionally biased region" description="Basic and acidic residues" evidence="5">
    <location>
        <begin position="937"/>
        <end position="955"/>
    </location>
</feature>
<feature type="region of interest" description="Disordered" evidence="5">
    <location>
        <begin position="1062"/>
        <end position="1202"/>
    </location>
</feature>
<feature type="compositionally biased region" description="Low complexity" evidence="5">
    <location>
        <begin position="374"/>
        <end position="397"/>
    </location>
</feature>
<evidence type="ECO:0000256" key="5">
    <source>
        <dbReference type="SAM" id="MobiDB-lite"/>
    </source>
</evidence>
<proteinExistence type="predicted"/>
<dbReference type="AlphaFoldDB" id="A0A2C6L137"/>
<name>A0A2C6L137_9APIC</name>
<keyword evidence="1" id="KW-0479">Metal-binding</keyword>
<dbReference type="Pfam" id="PF13923">
    <property type="entry name" value="zf-C3HC4_2"/>
    <property type="match status" value="1"/>
</dbReference>
<dbReference type="GeneID" id="94426762"/>
<feature type="compositionally biased region" description="Gly residues" evidence="5">
    <location>
        <begin position="1173"/>
        <end position="1184"/>
    </location>
</feature>
<keyword evidence="8" id="KW-1185">Reference proteome</keyword>
<feature type="compositionally biased region" description="Basic and acidic residues" evidence="5">
    <location>
        <begin position="797"/>
        <end position="815"/>
    </location>
</feature>